<feature type="transmembrane region" description="Helical" evidence="1">
    <location>
        <begin position="220"/>
        <end position="239"/>
    </location>
</feature>
<feature type="transmembrane region" description="Helical" evidence="1">
    <location>
        <begin position="181"/>
        <end position="200"/>
    </location>
</feature>
<accession>A0A2T0SEF0</accession>
<evidence type="ECO:0000256" key="1">
    <source>
        <dbReference type="SAM" id="Phobius"/>
    </source>
</evidence>
<dbReference type="AlphaFoldDB" id="A0A2T0SEF0"/>
<feature type="transmembrane region" description="Helical" evidence="1">
    <location>
        <begin position="148"/>
        <end position="169"/>
    </location>
</feature>
<keyword evidence="1" id="KW-1133">Transmembrane helix</keyword>
<proteinExistence type="predicted"/>
<dbReference type="OrthoDB" id="6385003at2"/>
<dbReference type="Proteomes" id="UP000238375">
    <property type="component" value="Unassembled WGS sequence"/>
</dbReference>
<feature type="transmembrane region" description="Helical" evidence="1">
    <location>
        <begin position="25"/>
        <end position="53"/>
    </location>
</feature>
<keyword evidence="1" id="KW-0812">Transmembrane</keyword>
<feature type="transmembrane region" description="Helical" evidence="1">
    <location>
        <begin position="251"/>
        <end position="275"/>
    </location>
</feature>
<gene>
    <name evidence="2" type="ORF">CLV58_12284</name>
</gene>
<organism evidence="2 3">
    <name type="scientific">Spirosoma oryzae</name>
    <dbReference type="NCBI Taxonomy" id="1469603"/>
    <lineage>
        <taxon>Bacteria</taxon>
        <taxon>Pseudomonadati</taxon>
        <taxon>Bacteroidota</taxon>
        <taxon>Cytophagia</taxon>
        <taxon>Cytophagales</taxon>
        <taxon>Cytophagaceae</taxon>
        <taxon>Spirosoma</taxon>
    </lineage>
</organism>
<dbReference type="InterPro" id="IPR018750">
    <property type="entry name" value="DUF2306_membrane"/>
</dbReference>
<keyword evidence="3" id="KW-1185">Reference proteome</keyword>
<protein>
    <submittedName>
        <fullName evidence="2">Putative membrane protein DUF2306</fullName>
    </submittedName>
</protein>
<feature type="transmembrane region" description="Helical" evidence="1">
    <location>
        <begin position="83"/>
        <end position="103"/>
    </location>
</feature>
<evidence type="ECO:0000313" key="2">
    <source>
        <dbReference type="EMBL" id="PRY31787.1"/>
    </source>
</evidence>
<keyword evidence="1" id="KW-0472">Membrane</keyword>
<dbReference type="Pfam" id="PF10067">
    <property type="entry name" value="DUF2306"/>
    <property type="match status" value="1"/>
</dbReference>
<evidence type="ECO:0000313" key="3">
    <source>
        <dbReference type="Proteomes" id="UP000238375"/>
    </source>
</evidence>
<sequence>MTPDVLTSPVEPANRQRLDRWSAQLLRLSSLLLVTTVWISAALFGLYILAYYASALYQGDMARWNQVLPRLYEQTTTAATTGIGLHFAAGGIILILGSIQLVDSVRTRFPAVHRWVGRVYVVACVIAALGGLAFILMKGTIGGSAMNVGFALYGLLMLVASVATYRYAVLGDMVRHRAWALRLYALAIGSWLYRIEYGFWVMLTDGLGHTKTFDGWFDRFMAFFFYLPNLLVVEVFVRASHRRAAPIARIAGSLVLLAATTFLIVGTYYFTLYYWGPAISNWITGAPQGRLGQ</sequence>
<dbReference type="EMBL" id="PVTE01000022">
    <property type="protein sequence ID" value="PRY31787.1"/>
    <property type="molecule type" value="Genomic_DNA"/>
</dbReference>
<feature type="transmembrane region" description="Helical" evidence="1">
    <location>
        <begin position="115"/>
        <end position="136"/>
    </location>
</feature>
<dbReference type="RefSeq" id="WP_106139873.1">
    <property type="nucleotide sequence ID" value="NZ_PVTE01000022.1"/>
</dbReference>
<comment type="caution">
    <text evidence="2">The sequence shown here is derived from an EMBL/GenBank/DDBJ whole genome shotgun (WGS) entry which is preliminary data.</text>
</comment>
<reference evidence="2 3" key="1">
    <citation type="submission" date="2018-03" db="EMBL/GenBank/DDBJ databases">
        <title>Genomic Encyclopedia of Archaeal and Bacterial Type Strains, Phase II (KMG-II): from individual species to whole genera.</title>
        <authorList>
            <person name="Goeker M."/>
        </authorList>
    </citation>
    <scope>NUCLEOTIDE SEQUENCE [LARGE SCALE GENOMIC DNA]</scope>
    <source>
        <strain evidence="2 3">DSM 28354</strain>
    </source>
</reference>
<name>A0A2T0SEF0_9BACT</name>